<dbReference type="Proteomes" id="UP000321734">
    <property type="component" value="Unassembled WGS sequence"/>
</dbReference>
<sequence>MEITPKGRPKNSKNKATAEIRERFRELVECNLSTLQDDLDSLQPIERLTIIIQMAKFVLPTLKTMDLNATGENIITSITRTIVDEPKKII</sequence>
<dbReference type="OrthoDB" id="1377054at2"/>
<keyword evidence="2" id="KW-1185">Reference proteome</keyword>
<dbReference type="AlphaFoldDB" id="A0A5C7AVE1"/>
<evidence type="ECO:0000313" key="1">
    <source>
        <dbReference type="EMBL" id="TXE10505.1"/>
    </source>
</evidence>
<dbReference type="RefSeq" id="WP_146888640.1">
    <property type="nucleotide sequence ID" value="NZ_VORX01000001.1"/>
</dbReference>
<comment type="caution">
    <text evidence="1">The sequence shown here is derived from an EMBL/GenBank/DDBJ whole genome shotgun (WGS) entry which is preliminary data.</text>
</comment>
<protein>
    <submittedName>
        <fullName evidence="1">Uncharacterized protein</fullName>
    </submittedName>
</protein>
<reference evidence="1 2" key="1">
    <citation type="submission" date="2019-08" db="EMBL/GenBank/DDBJ databases">
        <title>Genome sequence of Gelidibacter salicanalis IC162T.</title>
        <authorList>
            <person name="Bowman J.P."/>
        </authorList>
    </citation>
    <scope>NUCLEOTIDE SEQUENCE [LARGE SCALE GENOMIC DNA]</scope>
    <source>
        <strain evidence="1 2">IC162</strain>
    </source>
</reference>
<dbReference type="EMBL" id="VORX01000001">
    <property type="protein sequence ID" value="TXE10505.1"/>
    <property type="molecule type" value="Genomic_DNA"/>
</dbReference>
<gene>
    <name evidence="1" type="ORF">ES711_00935</name>
</gene>
<accession>A0A5C7AVE1</accession>
<evidence type="ECO:0000313" key="2">
    <source>
        <dbReference type="Proteomes" id="UP000321734"/>
    </source>
</evidence>
<organism evidence="1 2">
    <name type="scientific">Gelidibacter salicanalis</name>
    <dbReference type="NCBI Taxonomy" id="291193"/>
    <lineage>
        <taxon>Bacteria</taxon>
        <taxon>Pseudomonadati</taxon>
        <taxon>Bacteroidota</taxon>
        <taxon>Flavobacteriia</taxon>
        <taxon>Flavobacteriales</taxon>
        <taxon>Flavobacteriaceae</taxon>
        <taxon>Gelidibacter</taxon>
    </lineage>
</organism>
<proteinExistence type="predicted"/>
<name>A0A5C7AVE1_9FLAO</name>